<feature type="region of interest" description="Disordered" evidence="3">
    <location>
        <begin position="226"/>
        <end position="379"/>
    </location>
</feature>
<gene>
    <name evidence="5" type="ORF">GOMPHAMPRED_003088</name>
</gene>
<evidence type="ECO:0000259" key="4">
    <source>
        <dbReference type="Pfam" id="PF09747"/>
    </source>
</evidence>
<evidence type="ECO:0000256" key="2">
    <source>
        <dbReference type="ARBA" id="ARBA00022786"/>
    </source>
</evidence>
<feature type="compositionally biased region" description="Basic and acidic residues" evidence="3">
    <location>
        <begin position="265"/>
        <end position="284"/>
    </location>
</feature>
<dbReference type="Pfam" id="PF09747">
    <property type="entry name" value="CCD97-like_C"/>
    <property type="match status" value="1"/>
</dbReference>
<dbReference type="Gene3D" id="3.10.20.90">
    <property type="entry name" value="Phosphatidylinositol 3-kinase Catalytic Subunit, Chain A, domain 1"/>
    <property type="match status" value="1"/>
</dbReference>
<evidence type="ECO:0000256" key="1">
    <source>
        <dbReference type="ARBA" id="ARBA00014108"/>
    </source>
</evidence>
<dbReference type="SUPFAM" id="SSF54236">
    <property type="entry name" value="Ubiquitin-like"/>
    <property type="match status" value="1"/>
</dbReference>
<keyword evidence="2" id="KW-0833">Ubl conjugation pathway</keyword>
<feature type="compositionally biased region" description="Basic residues" evidence="3">
    <location>
        <begin position="331"/>
        <end position="342"/>
    </location>
</feature>
<dbReference type="OrthoDB" id="3881at2759"/>
<sequence length="460" mass="52926">MPPVSKSTRIVPLQNSELPADKLAQIKIVPRQVRTRRKRWLEMNATYFDSASIDLELSDPLAYDRLIRQHQTAAERESEGRRRGWASTLETSLLRSEAKLAKANPSNPKYHGNTYVAKQSHVTMPAQRKGPGIDWTIEGSDSEADIRPSIDGAQDPPNGRPLQSDDRPKTDLKSQQLGQHQWHNLLAQRFIDGYDENFDYKAVDEDETLDEEWVGQKDQEAWFSEEEAALESQEGETGEAHSEKRRKHQDRDKDQNKPRNRSRDRKNDRGYKGSNNDDRNDRSRSRSRTRSRSRQRRDSGTDDKWRRDRSRERQRDGYGKGDKDRHDSRRTGHSRSRSRSPRRRDPFASNDKQDSTDIPVADTKEEKKKKKDRKPKIAPTTEPMIIVTVNDRLGTKASIPCLASDPIKSFKALVAAQIGREPHEIMLKRQGERPFKDNLTLEDYGVSNGVQLDLEVDTGD</sequence>
<feature type="compositionally biased region" description="Basic and acidic residues" evidence="3">
    <location>
        <begin position="343"/>
        <end position="355"/>
    </location>
</feature>
<evidence type="ECO:0000313" key="5">
    <source>
        <dbReference type="EMBL" id="CAF9905240.1"/>
    </source>
</evidence>
<evidence type="ECO:0000256" key="3">
    <source>
        <dbReference type="SAM" id="MobiDB-lite"/>
    </source>
</evidence>
<organism evidence="5 6">
    <name type="scientific">Gomphillus americanus</name>
    <dbReference type="NCBI Taxonomy" id="1940652"/>
    <lineage>
        <taxon>Eukaryota</taxon>
        <taxon>Fungi</taxon>
        <taxon>Dikarya</taxon>
        <taxon>Ascomycota</taxon>
        <taxon>Pezizomycotina</taxon>
        <taxon>Lecanoromycetes</taxon>
        <taxon>OSLEUM clade</taxon>
        <taxon>Ostropomycetidae</taxon>
        <taxon>Ostropales</taxon>
        <taxon>Graphidaceae</taxon>
        <taxon>Gomphilloideae</taxon>
        <taxon>Gomphillus</taxon>
    </lineage>
</organism>
<dbReference type="AlphaFoldDB" id="A0A8H3I6L5"/>
<dbReference type="PANTHER" id="PTHR13042">
    <property type="entry name" value="UBIQUITIN-LIKE PROTEIN 5"/>
    <property type="match status" value="1"/>
</dbReference>
<dbReference type="InterPro" id="IPR040233">
    <property type="entry name" value="CCD97-like_C"/>
</dbReference>
<dbReference type="InterPro" id="IPR029071">
    <property type="entry name" value="Ubiquitin-like_domsf"/>
</dbReference>
<proteinExistence type="predicted"/>
<feature type="compositionally biased region" description="Basic residues" evidence="3">
    <location>
        <begin position="285"/>
        <end position="295"/>
    </location>
</feature>
<dbReference type="Proteomes" id="UP000664169">
    <property type="component" value="Unassembled WGS sequence"/>
</dbReference>
<reference evidence="5" key="1">
    <citation type="submission" date="2021-03" db="EMBL/GenBank/DDBJ databases">
        <authorList>
            <person name="Tagirdzhanova G."/>
        </authorList>
    </citation>
    <scope>NUCLEOTIDE SEQUENCE</scope>
</reference>
<comment type="caution">
    <text evidence="5">The sequence shown here is derived from an EMBL/GenBank/DDBJ whole genome shotgun (WGS) entry which is preliminary data.</text>
</comment>
<keyword evidence="6" id="KW-1185">Reference proteome</keyword>
<dbReference type="EMBL" id="CAJPDQ010000002">
    <property type="protein sequence ID" value="CAF9905240.1"/>
    <property type="molecule type" value="Genomic_DNA"/>
</dbReference>
<name>A0A8H3I6L5_9LECA</name>
<evidence type="ECO:0000313" key="6">
    <source>
        <dbReference type="Proteomes" id="UP000664169"/>
    </source>
</evidence>
<feature type="compositionally biased region" description="Basic and acidic residues" evidence="3">
    <location>
        <begin position="296"/>
        <end position="330"/>
    </location>
</feature>
<feature type="compositionally biased region" description="Acidic residues" evidence="3">
    <location>
        <begin position="226"/>
        <end position="237"/>
    </location>
</feature>
<feature type="compositionally biased region" description="Basic residues" evidence="3">
    <location>
        <begin position="367"/>
        <end position="376"/>
    </location>
</feature>
<protein>
    <recommendedName>
        <fullName evidence="1">Ubiquitin-like modifier HUB1</fullName>
    </recommendedName>
</protein>
<feature type="compositionally biased region" description="Basic and acidic residues" evidence="3">
    <location>
        <begin position="163"/>
        <end position="172"/>
    </location>
</feature>
<feature type="domain" description="CCD97-like C-terminal" evidence="4">
    <location>
        <begin position="36"/>
        <end position="226"/>
    </location>
</feature>
<feature type="region of interest" description="Disordered" evidence="3">
    <location>
        <begin position="126"/>
        <end position="179"/>
    </location>
</feature>
<dbReference type="InterPro" id="IPR039732">
    <property type="entry name" value="Hub1/Ubl5"/>
</dbReference>
<accession>A0A8H3I6L5</accession>